<gene>
    <name evidence="1" type="ORF">I542_3201</name>
</gene>
<reference evidence="1 2" key="1">
    <citation type="submission" date="2013-12" db="EMBL/GenBank/DDBJ databases">
        <authorList>
            <person name="Zelazny A."/>
            <person name="Olivier K."/>
            <person name="Holland S."/>
            <person name="Lenaerts A."/>
            <person name="Ordway D."/>
            <person name="DeGroote M.A."/>
            <person name="Parker T."/>
            <person name="Sizemore C."/>
            <person name="Tallon L.J."/>
            <person name="Sadzewicz L.K."/>
            <person name="Sengamalay N."/>
            <person name="Fraser C.M."/>
            <person name="Hine E."/>
            <person name="Shefchek K.A."/>
            <person name="Das S.P."/>
            <person name="Tettelin H."/>
        </authorList>
    </citation>
    <scope>NUCLEOTIDE SEQUENCE [LARGE SCALE GENOMIC DNA]</scope>
    <source>
        <strain evidence="1 2">1948</strain>
    </source>
</reference>
<name>A0A829QJ10_9MYCO</name>
<evidence type="ECO:0000313" key="1">
    <source>
        <dbReference type="EMBL" id="EUA63044.1"/>
    </source>
</evidence>
<proteinExistence type="predicted"/>
<dbReference type="AlphaFoldDB" id="A0A829QJ10"/>
<sequence length="523" mass="57367">MDDSIVVATWTGRLANALKLALRMSAEAFAETLGAAPRTAAGWNENPDIVPGNIMQAALDTLLSKADTDTKKRFALLAYGRTTRNGESELPTASDLLTDHLLGWVDLHAGWQPGTAQLKLDDRLAQITPHQALQRAAKRARVTRNAITLALNQIYESQHGAYDLYRARCGSSEIATSILTSREWTELVVPLGYGQDALTISPESSAPLLALDAKAATAAVYRIAESVNLQTRVFNAALYCLTDIEVTASRIGGQVWLGQFTDYMLTLDLLENELVDALVDGGGDATWSQLPLRKHYLGSIEQALDLRHRLCAGGALALLAIARPPARGHGADYAIIVQERSARVLNAAGRLAVIPKAFHQPLSDFSDDAQLSATLERELEEELLGREELELAGGPGQHLDPLHRSRLSEPMRWLADRRDSDVWRTECTGFGLNLISGNYEFASLIAIEDEEWWTLFGGHLVTNWEAGGIRIYSSLDIDGIATLVNDERWSNEGLFAFLQGIRHLARMGGPRINLPSIELEYDK</sequence>
<dbReference type="Proteomes" id="UP000021210">
    <property type="component" value="Unassembled WGS sequence"/>
</dbReference>
<dbReference type="EMBL" id="JAOH01000002">
    <property type="protein sequence ID" value="EUA63044.1"/>
    <property type="molecule type" value="Genomic_DNA"/>
</dbReference>
<protein>
    <submittedName>
        <fullName evidence="1">Uncharacterized protein</fullName>
    </submittedName>
</protein>
<accession>A0A829QJ10</accession>
<comment type="caution">
    <text evidence="1">The sequence shown here is derived from an EMBL/GenBank/DDBJ whole genome shotgun (WGS) entry which is preliminary data.</text>
</comment>
<evidence type="ECO:0000313" key="2">
    <source>
        <dbReference type="Proteomes" id="UP000021210"/>
    </source>
</evidence>
<organism evidence="1 2">
    <name type="scientific">Mycobacteroides abscessus 1948</name>
    <dbReference type="NCBI Taxonomy" id="1299323"/>
    <lineage>
        <taxon>Bacteria</taxon>
        <taxon>Bacillati</taxon>
        <taxon>Actinomycetota</taxon>
        <taxon>Actinomycetes</taxon>
        <taxon>Mycobacteriales</taxon>
        <taxon>Mycobacteriaceae</taxon>
        <taxon>Mycobacteroides</taxon>
        <taxon>Mycobacteroides abscessus</taxon>
    </lineage>
</organism>